<protein>
    <submittedName>
        <fullName evidence="1">Uncharacterized protein</fullName>
    </submittedName>
</protein>
<dbReference type="KEGG" id="ftj:FTUN_8414"/>
<dbReference type="Proteomes" id="UP000503447">
    <property type="component" value="Chromosome"/>
</dbReference>
<evidence type="ECO:0000313" key="2">
    <source>
        <dbReference type="Proteomes" id="UP000503447"/>
    </source>
</evidence>
<sequence>MAQGAFSRLKRYVAGFRASVAVPLPVQPMDATGGRAHLPAAFGRRSEVEQ</sequence>
<evidence type="ECO:0000313" key="1">
    <source>
        <dbReference type="EMBL" id="QJX00776.1"/>
    </source>
</evidence>
<organism evidence="1 2">
    <name type="scientific">Frigoriglobus tundricola</name>
    <dbReference type="NCBI Taxonomy" id="2774151"/>
    <lineage>
        <taxon>Bacteria</taxon>
        <taxon>Pseudomonadati</taxon>
        <taxon>Planctomycetota</taxon>
        <taxon>Planctomycetia</taxon>
        <taxon>Gemmatales</taxon>
        <taxon>Gemmataceae</taxon>
        <taxon>Frigoriglobus</taxon>
    </lineage>
</organism>
<dbReference type="EMBL" id="CP053452">
    <property type="protein sequence ID" value="QJX00776.1"/>
    <property type="molecule type" value="Genomic_DNA"/>
</dbReference>
<proteinExistence type="predicted"/>
<accession>A0A6M5Z3U7</accession>
<reference evidence="2" key="1">
    <citation type="submission" date="2020-05" db="EMBL/GenBank/DDBJ databases">
        <title>Frigoriglobus tundricola gen. nov., sp. nov., a psychrotolerant cellulolytic planctomycete of the family Gemmataceae with two divergent copies of 16S rRNA gene.</title>
        <authorList>
            <person name="Kulichevskaya I.S."/>
            <person name="Ivanova A.A."/>
            <person name="Naumoff D.G."/>
            <person name="Beletsky A.V."/>
            <person name="Rijpstra W.I.C."/>
            <person name="Sinninghe Damste J.S."/>
            <person name="Mardanov A.V."/>
            <person name="Ravin N.V."/>
            <person name="Dedysh S.N."/>
        </authorList>
    </citation>
    <scope>NUCLEOTIDE SEQUENCE [LARGE SCALE GENOMIC DNA]</scope>
    <source>
        <strain evidence="2">PL17</strain>
    </source>
</reference>
<dbReference type="AlphaFoldDB" id="A0A6M5Z3U7"/>
<keyword evidence="2" id="KW-1185">Reference proteome</keyword>
<gene>
    <name evidence="1" type="ORF">FTUN_8414</name>
</gene>
<name>A0A6M5Z3U7_9BACT</name>